<dbReference type="Proteomes" id="UP000694571">
    <property type="component" value="Unplaced"/>
</dbReference>
<keyword evidence="1" id="KW-0812">Transmembrane</keyword>
<keyword evidence="1" id="KW-1133">Transmembrane helix</keyword>
<dbReference type="AlphaFoldDB" id="A0A8D1TIY1"/>
<keyword evidence="1" id="KW-0472">Membrane</keyword>
<accession>A0A8D1TIY1</accession>
<feature type="transmembrane region" description="Helical" evidence="1">
    <location>
        <begin position="12"/>
        <end position="29"/>
    </location>
</feature>
<evidence type="ECO:0000313" key="2">
    <source>
        <dbReference type="Ensembl" id="ENSSSCP00050030852.1"/>
    </source>
</evidence>
<protein>
    <submittedName>
        <fullName evidence="2">Uncharacterized protein</fullName>
    </submittedName>
</protein>
<evidence type="ECO:0000313" key="3">
    <source>
        <dbReference type="Proteomes" id="UP000694571"/>
    </source>
</evidence>
<evidence type="ECO:0000256" key="1">
    <source>
        <dbReference type="SAM" id="Phobius"/>
    </source>
</evidence>
<dbReference type="Ensembl" id="ENSSSCT00050071743.1">
    <property type="protein sequence ID" value="ENSSSCP00050030852.1"/>
    <property type="gene ID" value="ENSSSCG00050052688.1"/>
</dbReference>
<reference evidence="2" key="1">
    <citation type="submission" date="2025-08" db="UniProtKB">
        <authorList>
            <consortium name="Ensembl"/>
        </authorList>
    </citation>
    <scope>IDENTIFICATION</scope>
</reference>
<feature type="transmembrane region" description="Helical" evidence="1">
    <location>
        <begin position="36"/>
        <end position="54"/>
    </location>
</feature>
<proteinExistence type="predicted"/>
<organism evidence="2 3">
    <name type="scientific">Sus scrofa</name>
    <name type="common">Pig</name>
    <dbReference type="NCBI Taxonomy" id="9823"/>
    <lineage>
        <taxon>Eukaryota</taxon>
        <taxon>Metazoa</taxon>
        <taxon>Chordata</taxon>
        <taxon>Craniata</taxon>
        <taxon>Vertebrata</taxon>
        <taxon>Euteleostomi</taxon>
        <taxon>Mammalia</taxon>
        <taxon>Eutheria</taxon>
        <taxon>Laurasiatheria</taxon>
        <taxon>Artiodactyla</taxon>
        <taxon>Suina</taxon>
        <taxon>Suidae</taxon>
        <taxon>Sus</taxon>
    </lineage>
</organism>
<name>A0A8D1TIY1_PIG</name>
<sequence>MLEVGPLSVDSLAKIFSHSVCCLFILFRVSFVVQKLLNLIRSHLFIFVFIVHTLRGGSEKMLLSFMSENVWPMFSAKSLIVSGLISRSLIHLEFIFTYGVRECSNFILFHVAVQVSQHHLLNKLSFLHCIFLPPLS</sequence>